<organism evidence="3 4">
    <name type="scientific">Holzapfeliella floricola DSM 23037 = JCM 16512</name>
    <dbReference type="NCBI Taxonomy" id="1423744"/>
    <lineage>
        <taxon>Bacteria</taxon>
        <taxon>Bacillati</taxon>
        <taxon>Bacillota</taxon>
        <taxon>Bacilli</taxon>
        <taxon>Lactobacillales</taxon>
        <taxon>Lactobacillaceae</taxon>
        <taxon>Holzapfeliella</taxon>
    </lineage>
</organism>
<dbReference type="InterPro" id="IPR017552">
    <property type="entry name" value="PHI/rmpB"/>
</dbReference>
<dbReference type="InterPro" id="IPR001347">
    <property type="entry name" value="SIS_dom"/>
</dbReference>
<protein>
    <submittedName>
        <fullName evidence="3">6-phospho 3-hexuloisomerase domain protein</fullName>
    </submittedName>
</protein>
<evidence type="ECO:0000313" key="3">
    <source>
        <dbReference type="EMBL" id="KRN04846.1"/>
    </source>
</evidence>
<dbReference type="AlphaFoldDB" id="A0A0R2DL88"/>
<reference evidence="3 4" key="1">
    <citation type="journal article" date="2015" name="Genome Announc.">
        <title>Expanding the biotechnology potential of lactobacilli through comparative genomics of 213 strains and associated genera.</title>
        <authorList>
            <person name="Sun Z."/>
            <person name="Harris H.M."/>
            <person name="McCann A."/>
            <person name="Guo C."/>
            <person name="Argimon S."/>
            <person name="Zhang W."/>
            <person name="Yang X."/>
            <person name="Jeffery I.B."/>
            <person name="Cooney J.C."/>
            <person name="Kagawa T.F."/>
            <person name="Liu W."/>
            <person name="Song Y."/>
            <person name="Salvetti E."/>
            <person name="Wrobel A."/>
            <person name="Rasinkangas P."/>
            <person name="Parkhill J."/>
            <person name="Rea M.C."/>
            <person name="O'Sullivan O."/>
            <person name="Ritari J."/>
            <person name="Douillard F.P."/>
            <person name="Paul Ross R."/>
            <person name="Yang R."/>
            <person name="Briner A.E."/>
            <person name="Felis G.E."/>
            <person name="de Vos W.M."/>
            <person name="Barrangou R."/>
            <person name="Klaenhammer T.R."/>
            <person name="Caufield P.W."/>
            <person name="Cui Y."/>
            <person name="Zhang H."/>
            <person name="O'Toole P.W."/>
        </authorList>
    </citation>
    <scope>NUCLEOTIDE SEQUENCE [LARGE SCALE GENOMIC DNA]</scope>
    <source>
        <strain evidence="3 4">DSM 23037</strain>
    </source>
</reference>
<dbReference type="GO" id="GO:0097367">
    <property type="term" value="F:carbohydrate derivative binding"/>
    <property type="evidence" value="ECO:0007669"/>
    <property type="project" value="InterPro"/>
</dbReference>
<accession>A0A0R2DL88</accession>
<dbReference type="PATRIC" id="fig|1423744.4.peg.1236"/>
<proteinExistence type="inferred from homology"/>
<dbReference type="PANTHER" id="PTHR43443:SF1">
    <property type="entry name" value="3-HEXULOSE-6-PHOSPHATE ISOMERASE"/>
    <property type="match status" value="1"/>
</dbReference>
<dbReference type="OrthoDB" id="9797832at2"/>
<sequence>MPKQSNWQLILSELQKGAVEVNDSQLELVRQANRIFVAGAGRSGLNLKSFTMRLNQLGKPTYVVGETTTPAFGEADLLIVATGSGTTSQMIQFMEKAANLGGKVWLLTATKQTPATELASEITYLAGKGKFDSGEQSTQPMGSLFEQSLLIFGDAFTLSYMNQFDILESDMQHNHANLE</sequence>
<dbReference type="InterPro" id="IPR046348">
    <property type="entry name" value="SIS_dom_sf"/>
</dbReference>
<evidence type="ECO:0000259" key="2">
    <source>
        <dbReference type="PROSITE" id="PS51464"/>
    </source>
</evidence>
<dbReference type="Proteomes" id="UP000051378">
    <property type="component" value="Unassembled WGS sequence"/>
</dbReference>
<dbReference type="EMBL" id="AYZL01000006">
    <property type="protein sequence ID" value="KRN04846.1"/>
    <property type="molecule type" value="Genomic_DNA"/>
</dbReference>
<evidence type="ECO:0000313" key="4">
    <source>
        <dbReference type="Proteomes" id="UP000051378"/>
    </source>
</evidence>
<dbReference type="GO" id="GO:1901135">
    <property type="term" value="P:carbohydrate derivative metabolic process"/>
    <property type="evidence" value="ECO:0007669"/>
    <property type="project" value="InterPro"/>
</dbReference>
<keyword evidence="4" id="KW-1185">Reference proteome</keyword>
<dbReference type="GO" id="GO:0016853">
    <property type="term" value="F:isomerase activity"/>
    <property type="evidence" value="ECO:0007669"/>
    <property type="project" value="UniProtKB-KW"/>
</dbReference>
<keyword evidence="3" id="KW-0413">Isomerase</keyword>
<comment type="similarity">
    <text evidence="1">Belongs to the SIS family. PHI subfamily.</text>
</comment>
<dbReference type="PANTHER" id="PTHR43443">
    <property type="entry name" value="3-HEXULOSE-6-PHOSPHATE ISOMERASE"/>
    <property type="match status" value="1"/>
</dbReference>
<dbReference type="NCBIfam" id="TIGR03127">
    <property type="entry name" value="RuMP_HxlB"/>
    <property type="match status" value="1"/>
</dbReference>
<comment type="caution">
    <text evidence="3">The sequence shown here is derived from an EMBL/GenBank/DDBJ whole genome shotgun (WGS) entry which is preliminary data.</text>
</comment>
<dbReference type="SUPFAM" id="SSF53697">
    <property type="entry name" value="SIS domain"/>
    <property type="match status" value="1"/>
</dbReference>
<evidence type="ECO:0000256" key="1">
    <source>
        <dbReference type="ARBA" id="ARBA00009235"/>
    </source>
</evidence>
<dbReference type="RefSeq" id="WP_056974157.1">
    <property type="nucleotide sequence ID" value="NZ_AYZL01000006.1"/>
</dbReference>
<dbReference type="Gene3D" id="3.40.50.10490">
    <property type="entry name" value="Glucose-6-phosphate isomerase like protein, domain 1"/>
    <property type="match status" value="1"/>
</dbReference>
<gene>
    <name evidence="3" type="ORF">FC86_GL001205</name>
</gene>
<name>A0A0R2DL88_9LACO</name>
<dbReference type="CDD" id="cd05005">
    <property type="entry name" value="SIS_PHI"/>
    <property type="match status" value="1"/>
</dbReference>
<dbReference type="PROSITE" id="PS51464">
    <property type="entry name" value="SIS"/>
    <property type="match status" value="1"/>
</dbReference>
<feature type="domain" description="SIS" evidence="2">
    <location>
        <begin position="25"/>
        <end position="166"/>
    </location>
</feature>
<dbReference type="STRING" id="1423744.FC86_GL001205"/>
<dbReference type="Pfam" id="PF01380">
    <property type="entry name" value="SIS"/>
    <property type="match status" value="1"/>
</dbReference>